<dbReference type="AlphaFoldDB" id="A0A4Y7SI26"/>
<dbReference type="InterPro" id="IPR056884">
    <property type="entry name" value="NPHP3-like_N"/>
</dbReference>
<evidence type="ECO:0000256" key="2">
    <source>
        <dbReference type="SAM" id="MobiDB-lite"/>
    </source>
</evidence>
<name>A0A4Y7SI26_COPMI</name>
<dbReference type="SUPFAM" id="SSF52540">
    <property type="entry name" value="P-loop containing nucleoside triphosphate hydrolases"/>
    <property type="match status" value="1"/>
</dbReference>
<protein>
    <recommendedName>
        <fullName evidence="3">Nephrocystin 3-like N-terminal domain-containing protein</fullName>
    </recommendedName>
</protein>
<keyword evidence="1" id="KW-0677">Repeat</keyword>
<evidence type="ECO:0000313" key="4">
    <source>
        <dbReference type="EMBL" id="TEB21485.1"/>
    </source>
</evidence>
<feature type="compositionally biased region" description="Polar residues" evidence="2">
    <location>
        <begin position="77"/>
        <end position="89"/>
    </location>
</feature>
<feature type="domain" description="Nephrocystin 3-like N-terminal" evidence="3">
    <location>
        <begin position="134"/>
        <end position="235"/>
    </location>
</feature>
<evidence type="ECO:0000259" key="3">
    <source>
        <dbReference type="Pfam" id="PF24883"/>
    </source>
</evidence>
<evidence type="ECO:0000313" key="5">
    <source>
        <dbReference type="Proteomes" id="UP000298030"/>
    </source>
</evidence>
<feature type="region of interest" description="Disordered" evidence="2">
    <location>
        <begin position="102"/>
        <end position="129"/>
    </location>
</feature>
<keyword evidence="5" id="KW-1185">Reference proteome</keyword>
<dbReference type="Proteomes" id="UP000298030">
    <property type="component" value="Unassembled WGS sequence"/>
</dbReference>
<feature type="region of interest" description="Disordered" evidence="2">
    <location>
        <begin position="1"/>
        <end position="43"/>
    </location>
</feature>
<dbReference type="OrthoDB" id="3022181at2759"/>
<organism evidence="4 5">
    <name type="scientific">Coprinellus micaceus</name>
    <name type="common">Glistening ink-cap mushroom</name>
    <name type="synonym">Coprinus micaceus</name>
    <dbReference type="NCBI Taxonomy" id="71717"/>
    <lineage>
        <taxon>Eukaryota</taxon>
        <taxon>Fungi</taxon>
        <taxon>Dikarya</taxon>
        <taxon>Basidiomycota</taxon>
        <taxon>Agaricomycotina</taxon>
        <taxon>Agaricomycetes</taxon>
        <taxon>Agaricomycetidae</taxon>
        <taxon>Agaricales</taxon>
        <taxon>Agaricineae</taxon>
        <taxon>Psathyrellaceae</taxon>
        <taxon>Coprinellus</taxon>
    </lineage>
</organism>
<sequence>MDGEREGEFVQGSSSRPHYASRQDFYAPVHNTGEASTSNNGVNYGTISQAVYQGSAPGLSECLTPIPDASHTRNRRTSPPNSNCLPGTRQKVQQRILSWARDETFEESPAQSDEETEEPAEETDPEPQLLPIPKSMQILWLCGPVGCGKSAISQSIADQLHDSGLLLGSFFFCRGAGARSRIARVAVTLATQMSAAIPAVAPLVEAALKTPGLEGMSVANQFKRLVFEPLLHINSTSGLFPTEPESQRARGASWKMPFRNLLQPRSRKASPVARRLGPFLTILDGLDECDDRDEVADLISYIIDIFVQYPNLPLRFLIASRMEDHIRARIQSHGVHIENLHDYPPVDDIILLVQHTFKAAAQQNLVIRAYGARWPCLDDIHRLVQHADGSFIFITTLLNYILGQEAKQNDGLTPMERFELALDMNGLDNLYKEVLRRAQHMPHFREVVLTIALVVEPLCAYELANLLRIPPFKVVNVLVPLQSIFHVPGDNRTHVTAFHSSLFDFLRDEGRSQDLFSQSDHVSICTRLAYRCLAIVSQRGHVNLDYIGRYWEAHWTDLSPPMEPHVEFLSAVFKKRISWPAFQIAFQVSCYGYELVAKSPVDSTDGRMVLGYVAENCNGSPFLTWFRAYLLLGCGDASDALERFRGLYQRPLPQADPSMHRCIVMHSILCLIQPTSRPRHLSLEYTVVWWSYHLALSLQSDSNDLDDPALLDFLQRPFELPRCTWGDALAHLKQQSYWSAYTLHVYHSGIQQSNVACAIRSIDAKFPNLRDDWKFDTAYSPTIVQQVPLTFATVTIAVDSQGISVLDMLHVFHSINAVTIRDDVAHVMVQLKLQGGLGWSFHLGFAMLTEMSGIFTWGIIYEVPPPPGHP</sequence>
<dbReference type="Pfam" id="PF24883">
    <property type="entry name" value="NPHP3_N"/>
    <property type="match status" value="1"/>
</dbReference>
<dbReference type="EMBL" id="QPFP01000109">
    <property type="protein sequence ID" value="TEB21485.1"/>
    <property type="molecule type" value="Genomic_DNA"/>
</dbReference>
<dbReference type="PANTHER" id="PTHR10039:SF17">
    <property type="entry name" value="FUNGAL STAND N-TERMINAL GOODBYE DOMAIN-CONTAINING PROTEIN-RELATED"/>
    <property type="match status" value="1"/>
</dbReference>
<evidence type="ECO:0000256" key="1">
    <source>
        <dbReference type="ARBA" id="ARBA00022737"/>
    </source>
</evidence>
<dbReference type="PANTHER" id="PTHR10039">
    <property type="entry name" value="AMELOGENIN"/>
    <property type="match status" value="1"/>
</dbReference>
<reference evidence="4 5" key="1">
    <citation type="journal article" date="2019" name="Nat. Ecol. Evol.">
        <title>Megaphylogeny resolves global patterns of mushroom evolution.</title>
        <authorList>
            <person name="Varga T."/>
            <person name="Krizsan K."/>
            <person name="Foldi C."/>
            <person name="Dima B."/>
            <person name="Sanchez-Garcia M."/>
            <person name="Sanchez-Ramirez S."/>
            <person name="Szollosi G.J."/>
            <person name="Szarkandi J.G."/>
            <person name="Papp V."/>
            <person name="Albert L."/>
            <person name="Andreopoulos W."/>
            <person name="Angelini C."/>
            <person name="Antonin V."/>
            <person name="Barry K.W."/>
            <person name="Bougher N.L."/>
            <person name="Buchanan P."/>
            <person name="Buyck B."/>
            <person name="Bense V."/>
            <person name="Catcheside P."/>
            <person name="Chovatia M."/>
            <person name="Cooper J."/>
            <person name="Damon W."/>
            <person name="Desjardin D."/>
            <person name="Finy P."/>
            <person name="Geml J."/>
            <person name="Haridas S."/>
            <person name="Hughes K."/>
            <person name="Justo A."/>
            <person name="Karasinski D."/>
            <person name="Kautmanova I."/>
            <person name="Kiss B."/>
            <person name="Kocsube S."/>
            <person name="Kotiranta H."/>
            <person name="LaButti K.M."/>
            <person name="Lechner B.E."/>
            <person name="Liimatainen K."/>
            <person name="Lipzen A."/>
            <person name="Lukacs Z."/>
            <person name="Mihaltcheva S."/>
            <person name="Morgado L.N."/>
            <person name="Niskanen T."/>
            <person name="Noordeloos M.E."/>
            <person name="Ohm R.A."/>
            <person name="Ortiz-Santana B."/>
            <person name="Ovrebo C."/>
            <person name="Racz N."/>
            <person name="Riley R."/>
            <person name="Savchenko A."/>
            <person name="Shiryaev A."/>
            <person name="Soop K."/>
            <person name="Spirin V."/>
            <person name="Szebenyi C."/>
            <person name="Tomsovsky M."/>
            <person name="Tulloss R.E."/>
            <person name="Uehling J."/>
            <person name="Grigoriev I.V."/>
            <person name="Vagvolgyi C."/>
            <person name="Papp T."/>
            <person name="Martin F.M."/>
            <person name="Miettinen O."/>
            <person name="Hibbett D.S."/>
            <person name="Nagy L.G."/>
        </authorList>
    </citation>
    <scope>NUCLEOTIDE SEQUENCE [LARGE SCALE GENOMIC DNA]</scope>
    <source>
        <strain evidence="4 5">FP101781</strain>
    </source>
</reference>
<accession>A0A4Y7SI26</accession>
<feature type="compositionally biased region" description="Polar residues" evidence="2">
    <location>
        <begin position="33"/>
        <end position="43"/>
    </location>
</feature>
<proteinExistence type="predicted"/>
<dbReference type="InterPro" id="IPR027417">
    <property type="entry name" value="P-loop_NTPase"/>
</dbReference>
<feature type="compositionally biased region" description="Acidic residues" evidence="2">
    <location>
        <begin position="112"/>
        <end position="125"/>
    </location>
</feature>
<dbReference type="Gene3D" id="3.40.50.300">
    <property type="entry name" value="P-loop containing nucleotide triphosphate hydrolases"/>
    <property type="match status" value="1"/>
</dbReference>
<gene>
    <name evidence="4" type="ORF">FA13DRAFT_1741804</name>
</gene>
<feature type="region of interest" description="Disordered" evidence="2">
    <location>
        <begin position="63"/>
        <end position="89"/>
    </location>
</feature>
<comment type="caution">
    <text evidence="4">The sequence shown here is derived from an EMBL/GenBank/DDBJ whole genome shotgun (WGS) entry which is preliminary data.</text>
</comment>